<sequence>MTASARELRERLAREQLEKARSLKVDTHEQAVEAMQHLTLAVTYNPFFVNALLFRAQLAARLSRYDHAVSDFSLVIQLEDHGFDRRRLAAAYGARGNVLRKMNKITESIIDFTRAAEVEPDNGTWLYELGNSYLMQGSRALAQNFFSAALGEKVTGRMTENVRFRTLISLGTCKLTAGDVNGAESVLTKGLEMQETAALHNLLGIARFKREEYKTAVQNFQRALEFDGLSSDYHINLGVCLFQLDSMADAFKQFENAVLKGAKRAVNHFFRGNTEIVLQMYSQALIDLDEAIGLDASRESYHYSKALAFMEENRYDEAKRELERSVELNPTFRTAWMHSGLLHFLQGESFAALDCFTRALEIGADDDLVHECIGLVYCKLSYFDLAVESFTRCIHLHPENPVFYFRRGVALIEYGDLHGAYVDLHGAVHKHNFHDQQTLHCLSVVLSKLGRHSESLEYANEAVSLDATNYLYLLQRADCRYTLGDYAGVFTDISLILQLGHESAELYYLRGRSHYALHAFQDAVDDLLQAATLQPLLNDKADYSFALGEAYLHSGRNYDAAEVAFSKAINSHPNPPSFFFDERAKARQRLGDAAGALADLNVVLREDESDPTVLLRRSFANKALQHYDAAARDFEKAKSIDAVRDALMCIPYELFFTIDEVVWDVTG</sequence>
<dbReference type="VEuPathDB" id="TriTrypDB:TcCLB.506943.100"/>
<dbReference type="SMART" id="SM00028">
    <property type="entry name" value="TPR"/>
    <property type="match status" value="14"/>
</dbReference>
<dbReference type="InterPro" id="IPR019734">
    <property type="entry name" value="TPR_rpt"/>
</dbReference>
<dbReference type="PROSITE" id="PS50005">
    <property type="entry name" value="TPR"/>
    <property type="match status" value="5"/>
</dbReference>
<feature type="repeat" description="TPR" evidence="3">
    <location>
        <begin position="333"/>
        <end position="366"/>
    </location>
</feature>
<dbReference type="VEuPathDB" id="TriTrypDB:TCDM_01359"/>
<dbReference type="PANTHER" id="PTHR44858:SF1">
    <property type="entry name" value="UDP-N-ACETYLGLUCOSAMINE--PEPTIDE N-ACETYLGLUCOSAMINYLTRANSFERASE SPINDLY-RELATED"/>
    <property type="match status" value="1"/>
</dbReference>
<proteinExistence type="predicted"/>
<feature type="repeat" description="TPR" evidence="3">
    <location>
        <begin position="299"/>
        <end position="332"/>
    </location>
</feature>
<dbReference type="VEuPathDB" id="TriTrypDB:Tc_MARK_1088"/>
<name>A0A2V2VU60_TRYCR</name>
<feature type="repeat" description="TPR" evidence="3">
    <location>
        <begin position="197"/>
        <end position="230"/>
    </location>
</feature>
<gene>
    <name evidence="4" type="ORF">C4B63_8g531</name>
</gene>
<reference evidence="4 5" key="1">
    <citation type="journal article" date="2018" name="Microb. Genom.">
        <title>Expanding an expanded genome: long-read sequencing of Trypanosoma cruzi.</title>
        <authorList>
            <person name="Berna L."/>
            <person name="Rodriguez M."/>
            <person name="Chiribao M.L."/>
            <person name="Parodi-Talice A."/>
            <person name="Pita S."/>
            <person name="Rijo G."/>
            <person name="Alvarez-Valin F."/>
            <person name="Robello C."/>
        </authorList>
    </citation>
    <scope>NUCLEOTIDE SEQUENCE [LARGE SCALE GENOMIC DNA]</scope>
    <source>
        <strain evidence="4 5">Dm28c</strain>
    </source>
</reference>
<dbReference type="VEuPathDB" id="TriTrypDB:TcG_03911"/>
<dbReference type="AlphaFoldDB" id="A0A2V2VU60"/>
<dbReference type="VEuPathDB" id="TriTrypDB:TcCLB.509507.10"/>
<dbReference type="InterPro" id="IPR011990">
    <property type="entry name" value="TPR-like_helical_dom_sf"/>
</dbReference>
<dbReference type="Pfam" id="PF13432">
    <property type="entry name" value="TPR_16"/>
    <property type="match status" value="4"/>
</dbReference>
<comment type="caution">
    <text evidence="4">The sequence shown here is derived from an EMBL/GenBank/DDBJ whole genome shotgun (WGS) entry which is preliminary data.</text>
</comment>
<dbReference type="SUPFAM" id="SSF48452">
    <property type="entry name" value="TPR-like"/>
    <property type="match status" value="3"/>
</dbReference>
<dbReference type="VEuPathDB" id="TriTrypDB:TcBrA4_0107140"/>
<dbReference type="Pfam" id="PF13181">
    <property type="entry name" value="TPR_8"/>
    <property type="match status" value="1"/>
</dbReference>
<evidence type="ECO:0000256" key="2">
    <source>
        <dbReference type="ARBA" id="ARBA00022803"/>
    </source>
</evidence>
<dbReference type="Gene3D" id="1.25.40.10">
    <property type="entry name" value="Tetratricopeptide repeat domain"/>
    <property type="match status" value="4"/>
</dbReference>
<dbReference type="InterPro" id="IPR050498">
    <property type="entry name" value="Ycf3"/>
</dbReference>
<accession>A0A2V2VU60</accession>
<evidence type="ECO:0000313" key="4">
    <source>
        <dbReference type="EMBL" id="PWU99694.1"/>
    </source>
</evidence>
<evidence type="ECO:0000256" key="3">
    <source>
        <dbReference type="PROSITE-ProRule" id="PRU00339"/>
    </source>
</evidence>
<feature type="repeat" description="TPR" evidence="3">
    <location>
        <begin position="367"/>
        <end position="400"/>
    </location>
</feature>
<protein>
    <submittedName>
        <fullName evidence="4">Uncharacterized protein</fullName>
    </submittedName>
</protein>
<keyword evidence="1" id="KW-0677">Repeat</keyword>
<keyword evidence="2 3" id="KW-0802">TPR repeat</keyword>
<evidence type="ECO:0000256" key="1">
    <source>
        <dbReference type="ARBA" id="ARBA00022737"/>
    </source>
</evidence>
<dbReference type="Proteomes" id="UP000246121">
    <property type="component" value="Unassembled WGS sequence"/>
</dbReference>
<dbReference type="VEuPathDB" id="TriTrypDB:TCSYLVIO_002370"/>
<dbReference type="VEuPathDB" id="TriTrypDB:C4B63_8g531"/>
<evidence type="ECO:0000313" key="5">
    <source>
        <dbReference type="Proteomes" id="UP000246121"/>
    </source>
</evidence>
<organism evidence="4 5">
    <name type="scientific">Trypanosoma cruzi</name>
    <dbReference type="NCBI Taxonomy" id="5693"/>
    <lineage>
        <taxon>Eukaryota</taxon>
        <taxon>Discoba</taxon>
        <taxon>Euglenozoa</taxon>
        <taxon>Kinetoplastea</taxon>
        <taxon>Metakinetoplastina</taxon>
        <taxon>Trypanosomatida</taxon>
        <taxon>Trypanosomatidae</taxon>
        <taxon>Trypanosoma</taxon>
        <taxon>Schizotrypanum</taxon>
    </lineage>
</organism>
<dbReference type="OrthoDB" id="1926212at2759"/>
<dbReference type="VEuPathDB" id="TriTrypDB:TcCL_NonESM00779"/>
<feature type="repeat" description="TPR" evidence="3">
    <location>
        <begin position="89"/>
        <end position="122"/>
    </location>
</feature>
<dbReference type="VEuPathDB" id="TriTrypDB:ECC02_004607"/>
<dbReference type="PANTHER" id="PTHR44858">
    <property type="entry name" value="TETRATRICOPEPTIDE REPEAT PROTEIN 6"/>
    <property type="match status" value="1"/>
</dbReference>
<dbReference type="VEuPathDB" id="TriTrypDB:C3747_140g84"/>
<dbReference type="VEuPathDB" id="TriTrypDB:BCY84_13361"/>
<dbReference type="EMBL" id="PRFA01000008">
    <property type="protein sequence ID" value="PWU99694.1"/>
    <property type="molecule type" value="Genomic_DNA"/>
</dbReference>